<proteinExistence type="predicted"/>
<organism evidence="1">
    <name type="scientific">Arundo donax</name>
    <name type="common">Giant reed</name>
    <name type="synonym">Donax arundinaceus</name>
    <dbReference type="NCBI Taxonomy" id="35708"/>
    <lineage>
        <taxon>Eukaryota</taxon>
        <taxon>Viridiplantae</taxon>
        <taxon>Streptophyta</taxon>
        <taxon>Embryophyta</taxon>
        <taxon>Tracheophyta</taxon>
        <taxon>Spermatophyta</taxon>
        <taxon>Magnoliopsida</taxon>
        <taxon>Liliopsida</taxon>
        <taxon>Poales</taxon>
        <taxon>Poaceae</taxon>
        <taxon>PACMAD clade</taxon>
        <taxon>Arundinoideae</taxon>
        <taxon>Arundineae</taxon>
        <taxon>Arundo</taxon>
    </lineage>
</organism>
<dbReference type="AlphaFoldDB" id="A0A0A9DMY8"/>
<reference evidence="1" key="2">
    <citation type="journal article" date="2015" name="Data Brief">
        <title>Shoot transcriptome of the giant reed, Arundo donax.</title>
        <authorList>
            <person name="Barrero R.A."/>
            <person name="Guerrero F.D."/>
            <person name="Moolhuijzen P."/>
            <person name="Goolsby J.A."/>
            <person name="Tidwell J."/>
            <person name="Bellgard S.E."/>
            <person name="Bellgard M.I."/>
        </authorList>
    </citation>
    <scope>NUCLEOTIDE SEQUENCE</scope>
    <source>
        <tissue evidence="1">Shoot tissue taken approximately 20 cm above the soil surface</tissue>
    </source>
</reference>
<dbReference type="EMBL" id="GBRH01210860">
    <property type="protein sequence ID" value="JAD87035.1"/>
    <property type="molecule type" value="Transcribed_RNA"/>
</dbReference>
<sequence length="62" mass="7097">MAFGYPTLLTIWIWTSMKLQTEQLHLVRRRSSGQFPTLLTFAKTVKLEGANADFAQKSDKHS</sequence>
<protein>
    <submittedName>
        <fullName evidence="1">Uncharacterized protein</fullName>
    </submittedName>
</protein>
<name>A0A0A9DMY8_ARUDO</name>
<reference evidence="1" key="1">
    <citation type="submission" date="2014-09" db="EMBL/GenBank/DDBJ databases">
        <authorList>
            <person name="Magalhaes I.L.F."/>
            <person name="Oliveira U."/>
            <person name="Santos F.R."/>
            <person name="Vidigal T.H.D.A."/>
            <person name="Brescovit A.D."/>
            <person name="Santos A.J."/>
        </authorList>
    </citation>
    <scope>NUCLEOTIDE SEQUENCE</scope>
    <source>
        <tissue evidence="1">Shoot tissue taken approximately 20 cm above the soil surface</tissue>
    </source>
</reference>
<evidence type="ECO:0000313" key="1">
    <source>
        <dbReference type="EMBL" id="JAD87035.1"/>
    </source>
</evidence>
<accession>A0A0A9DMY8</accession>